<proteinExistence type="predicted"/>
<comment type="caution">
    <text evidence="1">The sequence shown here is derived from an EMBL/GenBank/DDBJ whole genome shotgun (WGS) entry which is preliminary data.</text>
</comment>
<dbReference type="AlphaFoldDB" id="A0A6N8IYD4"/>
<protein>
    <submittedName>
        <fullName evidence="1">Pilus assembly protein</fullName>
    </submittedName>
</protein>
<evidence type="ECO:0000313" key="1">
    <source>
        <dbReference type="EMBL" id="MVQ31788.1"/>
    </source>
</evidence>
<dbReference type="Proteomes" id="UP000469385">
    <property type="component" value="Unassembled WGS sequence"/>
</dbReference>
<evidence type="ECO:0000313" key="2">
    <source>
        <dbReference type="Proteomes" id="UP000469385"/>
    </source>
</evidence>
<dbReference type="EMBL" id="WSEL01000009">
    <property type="protein sequence ID" value="MVQ31788.1"/>
    <property type="molecule type" value="Genomic_DNA"/>
</dbReference>
<gene>
    <name evidence="1" type="ORF">GON04_20185</name>
</gene>
<dbReference type="PROSITE" id="PS51257">
    <property type="entry name" value="PROKAR_LIPOPROTEIN"/>
    <property type="match status" value="1"/>
</dbReference>
<name>A0A6N8IYD4_9BURK</name>
<dbReference type="RefSeq" id="WP_157399799.1">
    <property type="nucleotide sequence ID" value="NZ_WSEL01000009.1"/>
</dbReference>
<sequence length="176" mass="18968">MRKLDFDFQREPSPSPWGWALLLVGIACVAGVLEVQLDHGHQQEDQGARWARLQAAGGPGAQLAAADARDGADLIAARKVLERSQLPWDSLFAALEATDQADVALLAVVPDVLRRQVKIHAEARTLGSMLQFHRQLQQQPGLAQVVLVDHAIATDAVGTPVRFHISASWGVAHASP</sequence>
<keyword evidence="2" id="KW-1185">Reference proteome</keyword>
<accession>A0A6N8IYD4</accession>
<organism evidence="1 2">
    <name type="scientific">Ramlibacter pinisoli</name>
    <dbReference type="NCBI Taxonomy" id="2682844"/>
    <lineage>
        <taxon>Bacteria</taxon>
        <taxon>Pseudomonadati</taxon>
        <taxon>Pseudomonadota</taxon>
        <taxon>Betaproteobacteria</taxon>
        <taxon>Burkholderiales</taxon>
        <taxon>Comamonadaceae</taxon>
        <taxon>Ramlibacter</taxon>
    </lineage>
</organism>
<reference evidence="1 2" key="1">
    <citation type="submission" date="2019-12" db="EMBL/GenBank/DDBJ databases">
        <authorList>
            <person name="Huq M.A."/>
        </authorList>
    </citation>
    <scope>NUCLEOTIDE SEQUENCE [LARGE SCALE GENOMIC DNA]</scope>
    <source>
        <strain evidence="1 2">MAH-25</strain>
    </source>
</reference>